<evidence type="ECO:0000256" key="1">
    <source>
        <dbReference type="SAM" id="SignalP"/>
    </source>
</evidence>
<accession>A0A326RRD5</accession>
<proteinExistence type="predicted"/>
<evidence type="ECO:0008006" key="4">
    <source>
        <dbReference type="Google" id="ProtNLM"/>
    </source>
</evidence>
<sequence>MRRVVYLFLFFSFPFILACDEEFEPVSQDLDFGFQPLKLGNYWIYEVEETIHFGENDFETTDFFYRDRIRGTYLNDARELVYIVERSKSTNRQTWVKQLDFTLQIKNNSLLRTADNRTIVALVFPPSLGLKWNGLAFQALGKDEFEIESVNSSSSGLIDIVRVNQQDLDDKVTIRDVRFEVFQKEVGLIEKYDEVISYCSRNNCLGQQLIDGGSKVWMKLIEYEIR</sequence>
<evidence type="ECO:0000313" key="2">
    <source>
        <dbReference type="EMBL" id="PZV83070.1"/>
    </source>
</evidence>
<protein>
    <recommendedName>
        <fullName evidence="4">NigD-like protein</fullName>
    </recommendedName>
</protein>
<gene>
    <name evidence="2" type="ORF">CLV31_10722</name>
</gene>
<reference evidence="2 3" key="1">
    <citation type="submission" date="2018-06" db="EMBL/GenBank/DDBJ databases">
        <title>Genomic Encyclopedia of Archaeal and Bacterial Type Strains, Phase II (KMG-II): from individual species to whole genera.</title>
        <authorList>
            <person name="Goeker M."/>
        </authorList>
    </citation>
    <scope>NUCLEOTIDE SEQUENCE [LARGE SCALE GENOMIC DNA]</scope>
    <source>
        <strain evidence="2 3">T4</strain>
    </source>
</reference>
<keyword evidence="1" id="KW-0732">Signal</keyword>
<dbReference type="EMBL" id="QKTX01000007">
    <property type="protein sequence ID" value="PZV83070.1"/>
    <property type="molecule type" value="Genomic_DNA"/>
</dbReference>
<feature type="chain" id="PRO_5016281887" description="NigD-like protein" evidence="1">
    <location>
        <begin position="19"/>
        <end position="226"/>
    </location>
</feature>
<evidence type="ECO:0000313" key="3">
    <source>
        <dbReference type="Proteomes" id="UP000248917"/>
    </source>
</evidence>
<comment type="caution">
    <text evidence="2">The sequence shown here is derived from an EMBL/GenBank/DDBJ whole genome shotgun (WGS) entry which is preliminary data.</text>
</comment>
<keyword evidence="3" id="KW-1185">Reference proteome</keyword>
<dbReference type="OrthoDB" id="1467525at2"/>
<name>A0A326RRD5_9BACT</name>
<feature type="signal peptide" evidence="1">
    <location>
        <begin position="1"/>
        <end position="18"/>
    </location>
</feature>
<dbReference type="PROSITE" id="PS51257">
    <property type="entry name" value="PROKAR_LIPOPROTEIN"/>
    <property type="match status" value="1"/>
</dbReference>
<dbReference type="RefSeq" id="WP_111392885.1">
    <property type="nucleotide sequence ID" value="NZ_JBKBOX010000023.1"/>
</dbReference>
<dbReference type="AlphaFoldDB" id="A0A326RRD5"/>
<organism evidence="2 3">
    <name type="scientific">Algoriphagus aquaeductus</name>
    <dbReference type="NCBI Taxonomy" id="475299"/>
    <lineage>
        <taxon>Bacteria</taxon>
        <taxon>Pseudomonadati</taxon>
        <taxon>Bacteroidota</taxon>
        <taxon>Cytophagia</taxon>
        <taxon>Cytophagales</taxon>
        <taxon>Cyclobacteriaceae</taxon>
        <taxon>Algoriphagus</taxon>
    </lineage>
</organism>
<dbReference type="Proteomes" id="UP000248917">
    <property type="component" value="Unassembled WGS sequence"/>
</dbReference>